<evidence type="ECO:0000256" key="3">
    <source>
        <dbReference type="ARBA" id="ARBA00022989"/>
    </source>
</evidence>
<evidence type="ECO:0000313" key="7">
    <source>
        <dbReference type="Proteomes" id="UP000184310"/>
    </source>
</evidence>
<evidence type="ECO:0000256" key="1">
    <source>
        <dbReference type="ARBA" id="ARBA00004141"/>
    </source>
</evidence>
<organism evidence="6 7">
    <name type="scientific">Clostridium cavendishii DSM 21758</name>
    <dbReference type="NCBI Taxonomy" id="1121302"/>
    <lineage>
        <taxon>Bacteria</taxon>
        <taxon>Bacillati</taxon>
        <taxon>Bacillota</taxon>
        <taxon>Clostridia</taxon>
        <taxon>Eubacteriales</taxon>
        <taxon>Clostridiaceae</taxon>
        <taxon>Clostridium</taxon>
    </lineage>
</organism>
<evidence type="ECO:0000256" key="5">
    <source>
        <dbReference type="SAM" id="Phobius"/>
    </source>
</evidence>
<dbReference type="Pfam" id="PF13520">
    <property type="entry name" value="AA_permease_2"/>
    <property type="match status" value="1"/>
</dbReference>
<dbReference type="InterPro" id="IPR053153">
    <property type="entry name" value="APC_K+_Transporter"/>
</dbReference>
<dbReference type="EMBL" id="FQZB01000004">
    <property type="protein sequence ID" value="SHI67410.1"/>
    <property type="molecule type" value="Genomic_DNA"/>
</dbReference>
<dbReference type="Proteomes" id="UP000184310">
    <property type="component" value="Unassembled WGS sequence"/>
</dbReference>
<dbReference type="AlphaFoldDB" id="A0A1M6D2E0"/>
<dbReference type="STRING" id="1121302.SAMN02745163_00616"/>
<dbReference type="GO" id="GO:0016020">
    <property type="term" value="C:membrane"/>
    <property type="evidence" value="ECO:0007669"/>
    <property type="project" value="UniProtKB-SubCell"/>
</dbReference>
<dbReference type="OrthoDB" id="9759676at2"/>
<feature type="transmembrane region" description="Helical" evidence="5">
    <location>
        <begin position="372"/>
        <end position="396"/>
    </location>
</feature>
<dbReference type="InterPro" id="IPR002293">
    <property type="entry name" value="AA/rel_permease1"/>
</dbReference>
<keyword evidence="4 5" id="KW-0472">Membrane</keyword>
<dbReference type="PANTHER" id="PTHR47704:SF1">
    <property type="entry name" value="POTASSIUM TRANSPORTER KIMA"/>
    <property type="match status" value="1"/>
</dbReference>
<proteinExistence type="predicted"/>
<sequence length="613" mass="68164">MSKLKTFLVGKPLKSSDIHHEKLSVFRGLPILSSDAISSVAYAVEEILWVLIPVIGLASFKYLGYVTLAILGLLSILIFSYRQTINSYPKGGGSYIVSKENLGEIPSLVAGASLTIDYILTVAVSTTAGVAAITSAFPILLRFKLELTIIIILTMAIGNLRGIRDSAKIFSLPTYFFLVICIIMVGTGLFKYFILGIQPVPNPEITHQIGDLTIFLFLKAFSSGCSALTGIEAVSDGVANFKDPAPKHAKQVLYLMFLIVFIIFGGISYLATIYHAFPTLDKTVVSQIAEQVFGKGSLLFLVMQFSTTLILIMAANTAFSDFPLLLSFISKDGYAPRQFAKRGDRLSFSNGILFLSLAAIVLVIIFRGENHLLIPLYSVGVFISFTLSQSGMVVKWYKQKTNGWIHKAMINGIGATITFVTAIVVSINKFKDGAWIVFILVPAVILLMKRINRHYKKVAAQLSLDNNYFPQFNETEAKRFIVPVASLNEAVIKTINYAKCLSNDITAFHISTDDAETEKLKVKWEKHNIDIPLIIKKDEYRDVLNPLLKFIDSEEFASKKQDMITVVIPQFVTEKWWGNLLHNQTAVFMKRTLLKRKNIAVISVPFIIKQQKL</sequence>
<feature type="transmembrane region" description="Helical" evidence="5">
    <location>
        <begin position="214"/>
        <end position="231"/>
    </location>
</feature>
<evidence type="ECO:0000256" key="4">
    <source>
        <dbReference type="ARBA" id="ARBA00023136"/>
    </source>
</evidence>
<dbReference type="Gene3D" id="1.20.1740.10">
    <property type="entry name" value="Amino acid/polyamine transporter I"/>
    <property type="match status" value="1"/>
</dbReference>
<keyword evidence="2 5" id="KW-0812">Transmembrane</keyword>
<reference evidence="6 7" key="1">
    <citation type="submission" date="2016-11" db="EMBL/GenBank/DDBJ databases">
        <authorList>
            <person name="Jaros S."/>
            <person name="Januszkiewicz K."/>
            <person name="Wedrychowicz H."/>
        </authorList>
    </citation>
    <scope>NUCLEOTIDE SEQUENCE [LARGE SCALE GENOMIC DNA]</scope>
    <source>
        <strain evidence="6 7">DSM 21758</strain>
    </source>
</reference>
<dbReference type="RefSeq" id="WP_072985180.1">
    <property type="nucleotide sequence ID" value="NZ_FQZB01000004.1"/>
</dbReference>
<feature type="transmembrane region" description="Helical" evidence="5">
    <location>
        <begin position="147"/>
        <end position="163"/>
    </location>
</feature>
<dbReference type="GO" id="GO:0022857">
    <property type="term" value="F:transmembrane transporter activity"/>
    <property type="evidence" value="ECO:0007669"/>
    <property type="project" value="InterPro"/>
</dbReference>
<evidence type="ECO:0000256" key="2">
    <source>
        <dbReference type="ARBA" id="ARBA00022692"/>
    </source>
</evidence>
<protein>
    <submittedName>
        <fullName evidence="6">Amino acid/polyamine/organocation transporter, APC superfamily (TC 2.A.3)</fullName>
    </submittedName>
</protein>
<feature type="transmembrane region" description="Helical" evidence="5">
    <location>
        <begin position="297"/>
        <end position="326"/>
    </location>
</feature>
<feature type="transmembrane region" description="Helical" evidence="5">
    <location>
        <begin position="408"/>
        <end position="427"/>
    </location>
</feature>
<feature type="transmembrane region" description="Helical" evidence="5">
    <location>
        <begin position="175"/>
        <end position="194"/>
    </location>
</feature>
<comment type="subcellular location">
    <subcellularLocation>
        <location evidence="1">Membrane</location>
        <topology evidence="1">Multi-pass membrane protein</topology>
    </subcellularLocation>
</comment>
<gene>
    <name evidence="6" type="ORF">SAMN02745163_00616</name>
</gene>
<accession>A0A1M6D2E0</accession>
<feature type="transmembrane region" description="Helical" evidence="5">
    <location>
        <begin position="252"/>
        <end position="277"/>
    </location>
</feature>
<feature type="transmembrane region" description="Helical" evidence="5">
    <location>
        <begin position="347"/>
        <end position="366"/>
    </location>
</feature>
<evidence type="ECO:0000313" key="6">
    <source>
        <dbReference type="EMBL" id="SHI67410.1"/>
    </source>
</evidence>
<dbReference type="PANTHER" id="PTHR47704">
    <property type="entry name" value="POTASSIUM TRANSPORTER KIMA"/>
    <property type="match status" value="1"/>
</dbReference>
<feature type="transmembrane region" description="Helical" evidence="5">
    <location>
        <begin position="433"/>
        <end position="451"/>
    </location>
</feature>
<keyword evidence="7" id="KW-1185">Reference proteome</keyword>
<feature type="transmembrane region" description="Helical" evidence="5">
    <location>
        <begin position="118"/>
        <end position="141"/>
    </location>
</feature>
<keyword evidence="3 5" id="KW-1133">Transmembrane helix</keyword>
<feature type="transmembrane region" description="Helical" evidence="5">
    <location>
        <begin position="62"/>
        <end position="81"/>
    </location>
</feature>
<name>A0A1M6D2E0_9CLOT</name>